<reference evidence="2 3" key="1">
    <citation type="submission" date="2018-09" db="EMBL/GenBank/DDBJ databases">
        <title>Genomic Encyclopedia of Archaeal and Bacterial Type Strains, Phase II (KMG-II): from individual species to whole genera.</title>
        <authorList>
            <person name="Goeker M."/>
        </authorList>
    </citation>
    <scope>NUCLEOTIDE SEQUENCE [LARGE SCALE GENOMIC DNA]</scope>
    <source>
        <strain evidence="2 3">DSM 26283</strain>
    </source>
</reference>
<evidence type="ECO:0000313" key="2">
    <source>
        <dbReference type="EMBL" id="RKE98531.1"/>
    </source>
</evidence>
<name>A0A420DWG7_9FLAO</name>
<accession>A0A420DWG7</accession>
<evidence type="ECO:0000313" key="3">
    <source>
        <dbReference type="Proteomes" id="UP000284892"/>
    </source>
</evidence>
<comment type="caution">
    <text evidence="2">The sequence shown here is derived from an EMBL/GenBank/DDBJ whole genome shotgun (WGS) entry which is preliminary data.</text>
</comment>
<keyword evidence="1" id="KW-1133">Transmembrane helix</keyword>
<protein>
    <recommendedName>
        <fullName evidence="4">Zinc ribbon family protein</fullName>
    </recommendedName>
</protein>
<dbReference type="EMBL" id="RAQJ01000001">
    <property type="protein sequence ID" value="RKE98531.1"/>
    <property type="molecule type" value="Genomic_DNA"/>
</dbReference>
<sequence length="117" mass="13496">MKTKQFFTLKEVKLNNNCPECYSNEGLKLTFKQKIADTLFYKAITEHTTLAMYCTICKTDIFPVRWTNEIEQVVAYQQRAIKPKSKSIKLKKLAWILIVIITASIIGVILFISGVFE</sequence>
<dbReference type="AlphaFoldDB" id="A0A420DWG7"/>
<keyword evidence="1" id="KW-0472">Membrane</keyword>
<dbReference type="Proteomes" id="UP000284892">
    <property type="component" value="Unassembled WGS sequence"/>
</dbReference>
<proteinExistence type="predicted"/>
<evidence type="ECO:0008006" key="4">
    <source>
        <dbReference type="Google" id="ProtNLM"/>
    </source>
</evidence>
<dbReference type="OrthoDB" id="1139350at2"/>
<evidence type="ECO:0000256" key="1">
    <source>
        <dbReference type="SAM" id="Phobius"/>
    </source>
</evidence>
<gene>
    <name evidence="2" type="ORF">BXY80_0620</name>
</gene>
<feature type="transmembrane region" description="Helical" evidence="1">
    <location>
        <begin position="93"/>
        <end position="116"/>
    </location>
</feature>
<keyword evidence="1" id="KW-0812">Transmembrane</keyword>
<organism evidence="2 3">
    <name type="scientific">Ichthyenterobacterium magnum</name>
    <dbReference type="NCBI Taxonomy" id="1230530"/>
    <lineage>
        <taxon>Bacteria</taxon>
        <taxon>Pseudomonadati</taxon>
        <taxon>Bacteroidota</taxon>
        <taxon>Flavobacteriia</taxon>
        <taxon>Flavobacteriales</taxon>
        <taxon>Flavobacteriaceae</taxon>
        <taxon>Ichthyenterobacterium</taxon>
    </lineage>
</organism>
<dbReference type="RefSeq" id="WP_120199739.1">
    <property type="nucleotide sequence ID" value="NZ_RAQJ01000001.1"/>
</dbReference>
<keyword evidence="3" id="KW-1185">Reference proteome</keyword>